<evidence type="ECO:0000259" key="9">
    <source>
        <dbReference type="Pfam" id="PF06808"/>
    </source>
</evidence>
<sequence>MTALFLAFLLAFLFAAGAPIAFAVGVAAAAGLLMTGLGNATVAAQRIFAGMNSYPLLALPLFILAGNVLVRGGIIERLVIFADLVVGRIRGGLAQVNVLANLMMAGVSGSATADTAALGAVMVPTMRERGYRVDFAAALTTSAAIMAPIMPPSLVMVIYAIPTKLSIGAMFMAGIVPALLIALCLMAYVRWACRDMPLRVPEPGGPGALRATIDAVPVLLAPLIVVGGVRGGLFTATEAAAVLVGYTLLVTMVLYRSIRLKELAEILHESAVTTATVMLVVATSSLFAWFLAIENVPNAARDLFMAIADNKIVFLLIVNVFLLVVGSFVDTVPAILIFVPILQPAAVQFGVDPIHFSIVVIVNLMIGLNTPPIGTNLFVIATVSRQSVGAVTRALLPFYAVKLVALALITYLPILSLWLPRLAGLMR</sequence>
<evidence type="ECO:0000256" key="1">
    <source>
        <dbReference type="ARBA" id="ARBA00004429"/>
    </source>
</evidence>
<keyword evidence="6 7" id="KW-0472">Membrane</keyword>
<comment type="similarity">
    <text evidence="7">Belongs to the TRAP transporter large permease family.</text>
</comment>
<feature type="transmembrane region" description="Helical" evidence="7">
    <location>
        <begin position="394"/>
        <end position="419"/>
    </location>
</feature>
<evidence type="ECO:0000256" key="8">
    <source>
        <dbReference type="SAM" id="SignalP"/>
    </source>
</evidence>
<evidence type="ECO:0000256" key="7">
    <source>
        <dbReference type="RuleBase" id="RU369079"/>
    </source>
</evidence>
<dbReference type="GO" id="GO:0022857">
    <property type="term" value="F:transmembrane transporter activity"/>
    <property type="evidence" value="ECO:0007669"/>
    <property type="project" value="UniProtKB-UniRule"/>
</dbReference>
<comment type="function">
    <text evidence="7">Part of the tripartite ATP-independent periplasmic (TRAP) transport system.</text>
</comment>
<dbReference type="PANTHER" id="PTHR33362">
    <property type="entry name" value="SIALIC ACID TRAP TRANSPORTER PERMEASE PROTEIN SIAT-RELATED"/>
    <property type="match status" value="1"/>
</dbReference>
<feature type="transmembrane region" description="Helical" evidence="7">
    <location>
        <begin position="239"/>
        <end position="258"/>
    </location>
</feature>
<feature type="transmembrane region" description="Helical" evidence="7">
    <location>
        <begin position="167"/>
        <end position="191"/>
    </location>
</feature>
<comment type="subunit">
    <text evidence="7">The complex comprises the extracytoplasmic solute receptor protein and the two transmembrane proteins.</text>
</comment>
<evidence type="ECO:0000256" key="2">
    <source>
        <dbReference type="ARBA" id="ARBA00022475"/>
    </source>
</evidence>
<reference evidence="10 11" key="1">
    <citation type="submission" date="2023-03" db="EMBL/GenBank/DDBJ databases">
        <title>YIM 152171 draft genome.</title>
        <authorList>
            <person name="Yang Z."/>
        </authorList>
    </citation>
    <scope>NUCLEOTIDE SEQUENCE [LARGE SCALE GENOMIC DNA]</scope>
    <source>
        <strain evidence="10 11">YIM 152171</strain>
    </source>
</reference>
<dbReference type="AlphaFoldDB" id="A0AAP3UYH9"/>
<organism evidence="10 11">
    <name type="scientific">Marinimicrococcus flavescens</name>
    <dbReference type="NCBI Taxonomy" id="3031815"/>
    <lineage>
        <taxon>Bacteria</taxon>
        <taxon>Pseudomonadati</taxon>
        <taxon>Pseudomonadota</taxon>
        <taxon>Alphaproteobacteria</taxon>
        <taxon>Geminicoccales</taxon>
        <taxon>Geminicoccaceae</taxon>
        <taxon>Marinimicrococcus</taxon>
    </lineage>
</organism>
<feature type="domain" description="TRAP C4-dicarboxylate transport system permease DctM subunit" evidence="9">
    <location>
        <begin position="9"/>
        <end position="413"/>
    </location>
</feature>
<evidence type="ECO:0000256" key="3">
    <source>
        <dbReference type="ARBA" id="ARBA00022519"/>
    </source>
</evidence>
<evidence type="ECO:0000256" key="6">
    <source>
        <dbReference type="ARBA" id="ARBA00023136"/>
    </source>
</evidence>
<protein>
    <recommendedName>
        <fullName evidence="7">TRAP transporter large permease protein</fullName>
    </recommendedName>
</protein>
<dbReference type="Proteomes" id="UP001301140">
    <property type="component" value="Unassembled WGS sequence"/>
</dbReference>
<dbReference type="NCBIfam" id="TIGR00786">
    <property type="entry name" value="dctM"/>
    <property type="match status" value="1"/>
</dbReference>
<keyword evidence="3 7" id="KW-0997">Cell inner membrane</keyword>
<comment type="caution">
    <text evidence="7">Lacks conserved residue(s) required for the propagation of feature annotation.</text>
</comment>
<evidence type="ECO:0000313" key="10">
    <source>
        <dbReference type="EMBL" id="MDF1585993.1"/>
    </source>
</evidence>
<dbReference type="InterPro" id="IPR004681">
    <property type="entry name" value="TRAP_DctM"/>
</dbReference>
<feature type="transmembrane region" description="Helical" evidence="7">
    <location>
        <begin position="270"/>
        <end position="292"/>
    </location>
</feature>
<evidence type="ECO:0000256" key="5">
    <source>
        <dbReference type="ARBA" id="ARBA00022989"/>
    </source>
</evidence>
<keyword evidence="7" id="KW-0813">Transport</keyword>
<proteinExistence type="inferred from homology"/>
<keyword evidence="5 7" id="KW-1133">Transmembrane helix</keyword>
<keyword evidence="2" id="KW-1003">Cell membrane</keyword>
<dbReference type="GO" id="GO:0005886">
    <property type="term" value="C:plasma membrane"/>
    <property type="evidence" value="ECO:0007669"/>
    <property type="project" value="UniProtKB-SubCell"/>
</dbReference>
<dbReference type="RefSeq" id="WP_327788407.1">
    <property type="nucleotide sequence ID" value="NZ_JARGEQ010000051.1"/>
</dbReference>
<keyword evidence="4 7" id="KW-0812">Transmembrane</keyword>
<feature type="transmembrane region" description="Helical" evidence="7">
    <location>
        <begin position="47"/>
        <end position="70"/>
    </location>
</feature>
<name>A0AAP3UYH9_9PROT</name>
<feature type="signal peptide" evidence="8">
    <location>
        <begin position="1"/>
        <end position="23"/>
    </location>
</feature>
<dbReference type="Pfam" id="PF06808">
    <property type="entry name" value="DctM"/>
    <property type="match status" value="1"/>
</dbReference>
<feature type="chain" id="PRO_5042904458" description="TRAP transporter large permease protein" evidence="8">
    <location>
        <begin position="24"/>
        <end position="427"/>
    </location>
</feature>
<feature type="transmembrane region" description="Helical" evidence="7">
    <location>
        <begin position="135"/>
        <end position="161"/>
    </location>
</feature>
<comment type="caution">
    <text evidence="10">The sequence shown here is derived from an EMBL/GenBank/DDBJ whole genome shotgun (WGS) entry which is preliminary data.</text>
</comment>
<keyword evidence="8" id="KW-0732">Signal</keyword>
<gene>
    <name evidence="10" type="ORF">PZ740_06305</name>
</gene>
<accession>A0AAP3UYH9</accession>
<dbReference type="InterPro" id="IPR010656">
    <property type="entry name" value="DctM"/>
</dbReference>
<keyword evidence="11" id="KW-1185">Reference proteome</keyword>
<dbReference type="PANTHER" id="PTHR33362:SF2">
    <property type="entry name" value="TRAP TRANSPORTER LARGE PERMEASE PROTEIN"/>
    <property type="match status" value="1"/>
</dbReference>
<feature type="transmembrane region" description="Helical" evidence="7">
    <location>
        <begin position="312"/>
        <end position="342"/>
    </location>
</feature>
<dbReference type="PIRSF" id="PIRSF006066">
    <property type="entry name" value="HI0050"/>
    <property type="match status" value="1"/>
</dbReference>
<evidence type="ECO:0000256" key="4">
    <source>
        <dbReference type="ARBA" id="ARBA00022692"/>
    </source>
</evidence>
<evidence type="ECO:0000313" key="11">
    <source>
        <dbReference type="Proteomes" id="UP001301140"/>
    </source>
</evidence>
<dbReference type="EMBL" id="JARGEQ010000051">
    <property type="protein sequence ID" value="MDF1585993.1"/>
    <property type="molecule type" value="Genomic_DNA"/>
</dbReference>
<comment type="subcellular location">
    <subcellularLocation>
        <location evidence="1 7">Cell inner membrane</location>
        <topology evidence="1 7">Multi-pass membrane protein</topology>
    </subcellularLocation>
</comment>
<feature type="transmembrane region" description="Helical" evidence="7">
    <location>
        <begin position="354"/>
        <end position="374"/>
    </location>
</feature>